<gene>
    <name evidence="2" type="ORF">SAMN04488034_11241</name>
</gene>
<dbReference type="STRING" id="390640.SAMN04488034_11241"/>
<accession>A0A1H5PDZ7</accession>
<proteinExistence type="predicted"/>
<keyword evidence="3" id="KW-1185">Reference proteome</keyword>
<keyword evidence="1" id="KW-0732">Signal</keyword>
<organism evidence="2 3">
    <name type="scientific">Salinimicrobium catena</name>
    <dbReference type="NCBI Taxonomy" id="390640"/>
    <lineage>
        <taxon>Bacteria</taxon>
        <taxon>Pseudomonadati</taxon>
        <taxon>Bacteroidota</taxon>
        <taxon>Flavobacteriia</taxon>
        <taxon>Flavobacteriales</taxon>
        <taxon>Flavobacteriaceae</taxon>
        <taxon>Salinimicrobium</taxon>
    </lineage>
</organism>
<evidence type="ECO:0000256" key="1">
    <source>
        <dbReference type="SAM" id="SignalP"/>
    </source>
</evidence>
<evidence type="ECO:0000313" key="2">
    <source>
        <dbReference type="EMBL" id="SEF11834.1"/>
    </source>
</evidence>
<dbReference type="EMBL" id="FNUG01000012">
    <property type="protein sequence ID" value="SEF11834.1"/>
    <property type="molecule type" value="Genomic_DNA"/>
</dbReference>
<feature type="chain" id="PRO_5011564792" description="Peptidase E" evidence="1">
    <location>
        <begin position="23"/>
        <end position="167"/>
    </location>
</feature>
<dbReference type="RefSeq" id="WP_093114395.1">
    <property type="nucleotide sequence ID" value="NZ_FNGG01000012.1"/>
</dbReference>
<dbReference type="Proteomes" id="UP000199448">
    <property type="component" value="Unassembled WGS sequence"/>
</dbReference>
<protein>
    <recommendedName>
        <fullName evidence="4">Peptidase E</fullName>
    </recommendedName>
</protein>
<feature type="signal peptide" evidence="1">
    <location>
        <begin position="1"/>
        <end position="22"/>
    </location>
</feature>
<sequence>MRKRLLLFLALLPLLAFTAAHKFYVSATDIEYNEENRSLQIISYVFVDDLEKLLQTRYSEELFLLKEGEHESADQYVEKYFRDKLMISVDGKPQTFSYIGKEYDKDQLLVYLEVEQVKPFKNISVENGILTDLFPEQKNVVKVERDGKIKSLLLSRNELRGTLNFGK</sequence>
<dbReference type="AlphaFoldDB" id="A0A1H5PDZ7"/>
<dbReference type="Pfam" id="PF20420">
    <property type="entry name" value="DUF6702"/>
    <property type="match status" value="1"/>
</dbReference>
<evidence type="ECO:0008006" key="4">
    <source>
        <dbReference type="Google" id="ProtNLM"/>
    </source>
</evidence>
<reference evidence="2 3" key="1">
    <citation type="submission" date="2016-10" db="EMBL/GenBank/DDBJ databases">
        <authorList>
            <person name="de Groot N.N."/>
        </authorList>
    </citation>
    <scope>NUCLEOTIDE SEQUENCE [LARGE SCALE GENOMIC DNA]</scope>
    <source>
        <strain evidence="2 3">DSM 23553</strain>
    </source>
</reference>
<evidence type="ECO:0000313" key="3">
    <source>
        <dbReference type="Proteomes" id="UP000199448"/>
    </source>
</evidence>
<dbReference type="InterPro" id="IPR046525">
    <property type="entry name" value="DUF6702"/>
</dbReference>
<dbReference type="OrthoDB" id="5735516at2"/>
<name>A0A1H5PDZ7_9FLAO</name>